<dbReference type="FunFam" id="3.20.20.10:FF:000005">
    <property type="entry name" value="Ornithine decarboxylase"/>
    <property type="match status" value="1"/>
</dbReference>
<reference evidence="13 14" key="1">
    <citation type="journal article" date="2018" name="Sci. Data">
        <title>The draft genome sequence of cork oak.</title>
        <authorList>
            <person name="Ramos A.M."/>
            <person name="Usie A."/>
            <person name="Barbosa P."/>
            <person name="Barros P.M."/>
            <person name="Capote T."/>
            <person name="Chaves I."/>
            <person name="Simoes F."/>
            <person name="Abreu I."/>
            <person name="Carrasquinho I."/>
            <person name="Faro C."/>
            <person name="Guimaraes J.B."/>
            <person name="Mendonca D."/>
            <person name="Nobrega F."/>
            <person name="Rodrigues L."/>
            <person name="Saibo N.J.M."/>
            <person name="Varela M.C."/>
            <person name="Egas C."/>
            <person name="Matos J."/>
            <person name="Miguel C.M."/>
            <person name="Oliveira M.M."/>
            <person name="Ricardo C.P."/>
            <person name="Goncalves S."/>
        </authorList>
    </citation>
    <scope>NUCLEOTIDE SEQUENCE [LARGE SCALE GENOMIC DNA]</scope>
    <source>
        <strain evidence="14">cv. HL8</strain>
    </source>
</reference>
<sequence length="377" mass="41029">MTDFMRSIICSKQETKEPFYVLDLGAVTTPMDRWTRALPTVQPYYAVKCNPNLNFLGAMAALGTNFDCASQAEIESILSLGVSPDRIIFANPCKAESHIKYAASVGVNLTTFDSIDEIKKMQCKNGTQNDSGARCPLGSKFDALPEEVETLLRATQTAQLTVVGISFHIGSASTDSFAYQQAIAAAKTAFEMATKLGMRQMSVLNIGGGIMANSQFDETATVVKAAIQSCFGNYSGLAVIAEPGRFFAESVFTLATNIISKRIRNELREYWIRDGIYGSLNCIILDNAIVKCMPVALTSNLENPTCKGSRTYNSTVFGPTCDALDTVLRGYQLPKLQLDDWLVFSNMGAYTTAAGTNFNGFNTSAIPTYLAYLNPKF</sequence>
<comment type="similarity">
    <text evidence="2 10">Belongs to the Orn/Lys/Arg decarboxylase class-II family.</text>
</comment>
<evidence type="ECO:0000256" key="3">
    <source>
        <dbReference type="ARBA" id="ARBA00022898"/>
    </source>
</evidence>
<evidence type="ECO:0000256" key="10">
    <source>
        <dbReference type="RuleBase" id="RU003737"/>
    </source>
</evidence>
<protein>
    <recommendedName>
        <fullName evidence="6">ornithine decarboxylase</fullName>
        <ecNumber evidence="6">4.1.1.17</ecNumber>
    </recommendedName>
</protein>
<evidence type="ECO:0000256" key="8">
    <source>
        <dbReference type="ARBA" id="ARBA00049127"/>
    </source>
</evidence>
<evidence type="ECO:0000259" key="12">
    <source>
        <dbReference type="Pfam" id="PF02784"/>
    </source>
</evidence>
<keyword evidence="4" id="KW-0456">Lyase</keyword>
<dbReference type="EC" id="4.1.1.17" evidence="6"/>
<dbReference type="InterPro" id="IPR022643">
    <property type="entry name" value="De-COase2_C"/>
</dbReference>
<dbReference type="PRINTS" id="PR01179">
    <property type="entry name" value="ODADCRBXLASE"/>
</dbReference>
<comment type="cofactor">
    <cofactor evidence="1 9">
        <name>pyridoxal 5'-phosphate</name>
        <dbReference type="ChEBI" id="CHEBI:597326"/>
    </cofactor>
</comment>
<feature type="modified residue" description="N6-(pyridoxal phosphate)lysine" evidence="9">
    <location>
        <position position="48"/>
    </location>
</feature>
<dbReference type="CDD" id="cd00622">
    <property type="entry name" value="PLPDE_III_ODC"/>
    <property type="match status" value="1"/>
</dbReference>
<evidence type="ECO:0000256" key="5">
    <source>
        <dbReference type="ARBA" id="ARBA00034115"/>
    </source>
</evidence>
<comment type="pathway">
    <text evidence="5">Amine and polyamine biosynthesis; putrescine biosynthesis via L-ornithine pathway; putrescine from L-ornithine: step 1/1.</text>
</comment>
<comment type="caution">
    <text evidence="13">The sequence shown here is derived from an EMBL/GenBank/DDBJ whole genome shotgun (WGS) entry which is preliminary data.</text>
</comment>
<comment type="subunit">
    <text evidence="7">Homodimer. Only the dimer is catalytically active, as the active sites are constructed of residues from both monomers.</text>
</comment>
<dbReference type="InterPro" id="IPR022653">
    <property type="entry name" value="De-COase2_pyr-phos_BS"/>
</dbReference>
<evidence type="ECO:0000256" key="6">
    <source>
        <dbReference type="ARBA" id="ARBA00034138"/>
    </source>
</evidence>
<evidence type="ECO:0000313" key="13">
    <source>
        <dbReference type="EMBL" id="KAK7848270.1"/>
    </source>
</evidence>
<dbReference type="PROSITE" id="PS00878">
    <property type="entry name" value="ODR_DC_2_1"/>
    <property type="match status" value="1"/>
</dbReference>
<gene>
    <name evidence="13" type="primary">DCOR_2</name>
    <name evidence="13" type="ORF">CFP56_005241</name>
</gene>
<evidence type="ECO:0000256" key="4">
    <source>
        <dbReference type="ARBA" id="ARBA00023239"/>
    </source>
</evidence>
<keyword evidence="14" id="KW-1185">Reference proteome</keyword>
<dbReference type="InterPro" id="IPR000183">
    <property type="entry name" value="Orn/DAP/Arg_de-COase"/>
</dbReference>
<dbReference type="Gene3D" id="2.40.37.10">
    <property type="entry name" value="Lyase, Ornithine Decarboxylase, Chain A, domain 1"/>
    <property type="match status" value="1"/>
</dbReference>
<evidence type="ECO:0000259" key="11">
    <source>
        <dbReference type="Pfam" id="PF00278"/>
    </source>
</evidence>
<evidence type="ECO:0000256" key="7">
    <source>
        <dbReference type="ARBA" id="ARBA00046672"/>
    </source>
</evidence>
<dbReference type="InterPro" id="IPR002433">
    <property type="entry name" value="Orn_de-COase"/>
</dbReference>
<evidence type="ECO:0000256" key="1">
    <source>
        <dbReference type="ARBA" id="ARBA00001933"/>
    </source>
</evidence>
<dbReference type="PRINTS" id="PR01182">
    <property type="entry name" value="ORNDCRBXLASE"/>
</dbReference>
<dbReference type="AlphaFoldDB" id="A0AAW0L976"/>
<evidence type="ECO:0000313" key="14">
    <source>
        <dbReference type="Proteomes" id="UP000237347"/>
    </source>
</evidence>
<dbReference type="SUPFAM" id="SSF50621">
    <property type="entry name" value="Alanine racemase C-terminal domain-like"/>
    <property type="match status" value="1"/>
</dbReference>
<dbReference type="InterPro" id="IPR029066">
    <property type="entry name" value="PLP-binding_barrel"/>
</dbReference>
<dbReference type="Pfam" id="PF00278">
    <property type="entry name" value="Orn_DAP_Arg_deC"/>
    <property type="match status" value="1"/>
</dbReference>
<dbReference type="GO" id="GO:0033387">
    <property type="term" value="P:putrescine biosynthetic process from arginine, via ornithine"/>
    <property type="evidence" value="ECO:0007669"/>
    <property type="project" value="TreeGrafter"/>
</dbReference>
<dbReference type="Pfam" id="PF02784">
    <property type="entry name" value="Orn_Arg_deC_N"/>
    <property type="match status" value="1"/>
</dbReference>
<dbReference type="PANTHER" id="PTHR11482">
    <property type="entry name" value="ARGININE/DIAMINOPIMELATE/ORNITHINE DECARBOXYLASE"/>
    <property type="match status" value="1"/>
</dbReference>
<feature type="domain" description="Orn/DAP/Arg decarboxylase 2 N-terminal" evidence="12">
    <location>
        <begin position="26"/>
        <end position="248"/>
    </location>
</feature>
<proteinExistence type="inferred from homology"/>
<name>A0AAW0L976_QUESU</name>
<organism evidence="13 14">
    <name type="scientific">Quercus suber</name>
    <name type="common">Cork oak</name>
    <dbReference type="NCBI Taxonomy" id="58331"/>
    <lineage>
        <taxon>Eukaryota</taxon>
        <taxon>Viridiplantae</taxon>
        <taxon>Streptophyta</taxon>
        <taxon>Embryophyta</taxon>
        <taxon>Tracheophyta</taxon>
        <taxon>Spermatophyta</taxon>
        <taxon>Magnoliopsida</taxon>
        <taxon>eudicotyledons</taxon>
        <taxon>Gunneridae</taxon>
        <taxon>Pentapetalae</taxon>
        <taxon>rosids</taxon>
        <taxon>fabids</taxon>
        <taxon>Fagales</taxon>
        <taxon>Fagaceae</taxon>
        <taxon>Quercus</taxon>
    </lineage>
</organism>
<dbReference type="PANTHER" id="PTHR11482:SF6">
    <property type="entry name" value="ORNITHINE DECARBOXYLASE 1-RELATED"/>
    <property type="match status" value="1"/>
</dbReference>
<dbReference type="GO" id="GO:0005737">
    <property type="term" value="C:cytoplasm"/>
    <property type="evidence" value="ECO:0007669"/>
    <property type="project" value="TreeGrafter"/>
</dbReference>
<dbReference type="Gene3D" id="3.20.20.10">
    <property type="entry name" value="Alanine racemase"/>
    <property type="match status" value="1"/>
</dbReference>
<dbReference type="EMBL" id="PKMF04000129">
    <property type="protein sequence ID" value="KAK7848270.1"/>
    <property type="molecule type" value="Genomic_DNA"/>
</dbReference>
<evidence type="ECO:0000256" key="9">
    <source>
        <dbReference type="PIRSR" id="PIRSR600183-50"/>
    </source>
</evidence>
<keyword evidence="3 9" id="KW-0663">Pyridoxal phosphate</keyword>
<evidence type="ECO:0000256" key="2">
    <source>
        <dbReference type="ARBA" id="ARBA00008872"/>
    </source>
</evidence>
<comment type="catalytic activity">
    <reaction evidence="8">
        <text>L-ornithine + H(+) = putrescine + CO2</text>
        <dbReference type="Rhea" id="RHEA:22964"/>
        <dbReference type="ChEBI" id="CHEBI:15378"/>
        <dbReference type="ChEBI" id="CHEBI:16526"/>
        <dbReference type="ChEBI" id="CHEBI:46911"/>
        <dbReference type="ChEBI" id="CHEBI:326268"/>
        <dbReference type="EC" id="4.1.1.17"/>
    </reaction>
</comment>
<dbReference type="GO" id="GO:0004586">
    <property type="term" value="F:ornithine decarboxylase activity"/>
    <property type="evidence" value="ECO:0007669"/>
    <property type="project" value="UniProtKB-EC"/>
</dbReference>
<feature type="domain" description="Orn/DAP/Arg decarboxylase 2 C-terminal" evidence="11">
    <location>
        <begin position="19"/>
        <end position="348"/>
    </location>
</feature>
<feature type="active site" description="Proton donor" evidence="9">
    <location>
        <position position="321"/>
    </location>
</feature>
<dbReference type="InterPro" id="IPR009006">
    <property type="entry name" value="Ala_racemase/Decarboxylase_C"/>
</dbReference>
<dbReference type="Proteomes" id="UP000237347">
    <property type="component" value="Unassembled WGS sequence"/>
</dbReference>
<accession>A0AAW0L976</accession>
<dbReference type="InterPro" id="IPR022644">
    <property type="entry name" value="De-COase2_N"/>
</dbReference>
<dbReference type="SUPFAM" id="SSF51419">
    <property type="entry name" value="PLP-binding barrel"/>
    <property type="match status" value="1"/>
</dbReference>